<feature type="region of interest" description="Disordered" evidence="10">
    <location>
        <begin position="453"/>
        <end position="490"/>
    </location>
</feature>
<dbReference type="SUPFAM" id="SSF46565">
    <property type="entry name" value="Chaperone J-domain"/>
    <property type="match status" value="1"/>
</dbReference>
<dbReference type="Proteomes" id="UP001219518">
    <property type="component" value="Unassembled WGS sequence"/>
</dbReference>
<dbReference type="InterPro" id="IPR018253">
    <property type="entry name" value="DnaJ_domain_CS"/>
</dbReference>
<dbReference type="SMART" id="SM00717">
    <property type="entry name" value="SANT"/>
    <property type="match status" value="2"/>
</dbReference>
<feature type="domain" description="Myb-like" evidence="14">
    <location>
        <begin position="292"/>
        <end position="333"/>
    </location>
</feature>
<feature type="domain" description="Myb-like" evidence="14">
    <location>
        <begin position="391"/>
        <end position="446"/>
    </location>
</feature>
<feature type="region of interest" description="Disordered" evidence="10">
    <location>
        <begin position="242"/>
        <end position="268"/>
    </location>
</feature>
<evidence type="ECO:0000256" key="6">
    <source>
        <dbReference type="ARBA" id="ARBA00023136"/>
    </source>
</evidence>
<dbReference type="PROSITE" id="PS50076">
    <property type="entry name" value="DNAJ_2"/>
    <property type="match status" value="1"/>
</dbReference>
<dbReference type="PANTHER" id="PTHR44653">
    <property type="entry name" value="DNAJ HOMOLOG SUBFAMILY C MEMBER 1"/>
    <property type="match status" value="1"/>
</dbReference>
<evidence type="ECO:0000256" key="1">
    <source>
        <dbReference type="ARBA" id="ARBA00004123"/>
    </source>
</evidence>
<proteinExistence type="predicted"/>
<dbReference type="SUPFAM" id="SSF46689">
    <property type="entry name" value="Homeodomain-like"/>
    <property type="match status" value="2"/>
</dbReference>
<evidence type="ECO:0008006" key="17">
    <source>
        <dbReference type="Google" id="ProtNLM"/>
    </source>
</evidence>
<dbReference type="PROSITE" id="PS50090">
    <property type="entry name" value="MYB_LIKE"/>
    <property type="match status" value="2"/>
</dbReference>
<keyword evidence="3 12" id="KW-0732">Signal</keyword>
<keyword evidence="4" id="KW-0677">Repeat</keyword>
<organism evidence="15 16">
    <name type="scientific">Frankliniella fusca</name>
    <dbReference type="NCBI Taxonomy" id="407009"/>
    <lineage>
        <taxon>Eukaryota</taxon>
        <taxon>Metazoa</taxon>
        <taxon>Ecdysozoa</taxon>
        <taxon>Arthropoda</taxon>
        <taxon>Hexapoda</taxon>
        <taxon>Insecta</taxon>
        <taxon>Pterygota</taxon>
        <taxon>Neoptera</taxon>
        <taxon>Paraneoptera</taxon>
        <taxon>Thysanoptera</taxon>
        <taxon>Terebrantia</taxon>
        <taxon>Thripoidea</taxon>
        <taxon>Thripidae</taxon>
        <taxon>Frankliniella</taxon>
    </lineage>
</organism>
<keyword evidence="6 11" id="KW-0472">Membrane</keyword>
<dbReference type="Pfam" id="PF23082">
    <property type="entry name" value="Myb_DNA-binding_2"/>
    <property type="match status" value="1"/>
</dbReference>
<evidence type="ECO:0000256" key="8">
    <source>
        <dbReference type="ARBA" id="ARBA00023242"/>
    </source>
</evidence>
<comment type="subcellular location">
    <subcellularLocation>
        <location evidence="9">Endomembrane system</location>
        <topology evidence="9">Single-pass membrane protein</topology>
    </subcellularLocation>
    <subcellularLocation>
        <location evidence="1">Nucleus</location>
    </subcellularLocation>
</comment>
<accession>A0AAE1LQP3</accession>
<dbReference type="AlphaFoldDB" id="A0AAE1LQP3"/>
<feature type="chain" id="PRO_5042116169" description="DnaJ homolog subfamily C member 1" evidence="12">
    <location>
        <begin position="21"/>
        <end position="490"/>
    </location>
</feature>
<dbReference type="FunFam" id="1.10.10.60:FF:000180">
    <property type="entry name" value="DnaJ (Hsp40) homolog, subfamily C, member 2"/>
    <property type="match status" value="1"/>
</dbReference>
<evidence type="ECO:0000256" key="5">
    <source>
        <dbReference type="ARBA" id="ARBA00022989"/>
    </source>
</evidence>
<dbReference type="EMBL" id="JAHWGI010001331">
    <property type="protein sequence ID" value="KAK3928533.1"/>
    <property type="molecule type" value="Genomic_DNA"/>
</dbReference>
<keyword evidence="16" id="KW-1185">Reference proteome</keyword>
<dbReference type="CDD" id="cd06257">
    <property type="entry name" value="DnaJ"/>
    <property type="match status" value="1"/>
</dbReference>
<dbReference type="Gene3D" id="1.10.10.60">
    <property type="entry name" value="Homeodomain-like"/>
    <property type="match status" value="2"/>
</dbReference>
<evidence type="ECO:0000259" key="14">
    <source>
        <dbReference type="PROSITE" id="PS50090"/>
    </source>
</evidence>
<dbReference type="InterPro" id="IPR009057">
    <property type="entry name" value="Homeodomain-like_sf"/>
</dbReference>
<evidence type="ECO:0000256" key="11">
    <source>
        <dbReference type="SAM" id="Phobius"/>
    </source>
</evidence>
<dbReference type="InterPro" id="IPR052606">
    <property type="entry name" value="DnaJ_domain_protein"/>
</dbReference>
<evidence type="ECO:0000256" key="9">
    <source>
        <dbReference type="ARBA" id="ARBA00037847"/>
    </source>
</evidence>
<evidence type="ECO:0000256" key="12">
    <source>
        <dbReference type="SAM" id="SignalP"/>
    </source>
</evidence>
<dbReference type="SMART" id="SM00271">
    <property type="entry name" value="DnaJ"/>
    <property type="match status" value="1"/>
</dbReference>
<protein>
    <recommendedName>
        <fullName evidence="17">DnaJ homolog subfamily C member 1</fullName>
    </recommendedName>
</protein>
<dbReference type="Pfam" id="PF00226">
    <property type="entry name" value="DnaJ"/>
    <property type="match status" value="1"/>
</dbReference>
<reference evidence="15" key="2">
    <citation type="journal article" date="2023" name="BMC Genomics">
        <title>Pest status, molecular evolution, and epigenetic factors derived from the genome assembly of Frankliniella fusca, a thysanopteran phytovirus vector.</title>
        <authorList>
            <person name="Catto M.A."/>
            <person name="Labadie P.E."/>
            <person name="Jacobson A.L."/>
            <person name="Kennedy G.G."/>
            <person name="Srinivasan R."/>
            <person name="Hunt B.G."/>
        </authorList>
    </citation>
    <scope>NUCLEOTIDE SEQUENCE</scope>
    <source>
        <strain evidence="15">PL_HMW_Pooled</strain>
    </source>
</reference>
<dbReference type="CDD" id="cd00167">
    <property type="entry name" value="SANT"/>
    <property type="match status" value="2"/>
</dbReference>
<dbReference type="PRINTS" id="PR00625">
    <property type="entry name" value="JDOMAIN"/>
</dbReference>
<feature type="transmembrane region" description="Helical" evidence="11">
    <location>
        <begin position="124"/>
        <end position="142"/>
    </location>
</feature>
<sequence length="490" mass="55981">MRSVIYVFLVVLGYSGLTYAWSNDEYELFDLVEEVNKNFYELLEIPNDAGGTEIRKAFRKLSLVLHPDKNSAPDADIKFRQLVAVYDVLKDPTKRKLYDDVLVNGLPDWKSAVYYYRRVRKMGLAEMSIILFVILTIGQYLVGWGSYLEKKFIAQDFISSKMRKQQKKGIKKGKGDVPVVEEVLSEIPIPSIKDTLPFQIPRFLWWLVAKLPFIIAEQIQERKRYQEELRLMEEEEKAAAEAAAAEKAGRGPRKRKGGGFSAPEISGDDSHVLSQAQILAQAKREMKSQIKKPAQSGGLWTDEDIDKLIKLVKKFPAGTLERWEKIADAMERSVHEVTHMAQRVKEEGYKSPNIERREGEGEVQHLVKAKKVKTRGGKLGDCEPTEAEDDYESKMESSWNQIQQKALEAALIKYPKGSAQDRWEKIANCVPDKTKEECMLRFKYLVDMVKKKKERENAQAVEDTTDVEDSRKTEETEAVDNDPCLSDASS</sequence>
<feature type="signal peptide" evidence="12">
    <location>
        <begin position="1"/>
        <end position="20"/>
    </location>
</feature>
<dbReference type="GO" id="GO:0012505">
    <property type="term" value="C:endomembrane system"/>
    <property type="evidence" value="ECO:0007669"/>
    <property type="project" value="UniProtKB-SubCell"/>
</dbReference>
<feature type="domain" description="J" evidence="13">
    <location>
        <begin position="38"/>
        <end position="102"/>
    </location>
</feature>
<gene>
    <name evidence="15" type="ORF">KUF71_016780</name>
</gene>
<evidence type="ECO:0000256" key="4">
    <source>
        <dbReference type="ARBA" id="ARBA00022737"/>
    </source>
</evidence>
<evidence type="ECO:0000256" key="10">
    <source>
        <dbReference type="SAM" id="MobiDB-lite"/>
    </source>
</evidence>
<evidence type="ECO:0000313" key="15">
    <source>
        <dbReference type="EMBL" id="KAK3928533.1"/>
    </source>
</evidence>
<dbReference type="InterPro" id="IPR001005">
    <property type="entry name" value="SANT/Myb"/>
</dbReference>
<keyword evidence="5 11" id="KW-1133">Transmembrane helix</keyword>
<evidence type="ECO:0000256" key="3">
    <source>
        <dbReference type="ARBA" id="ARBA00022729"/>
    </source>
</evidence>
<dbReference type="PANTHER" id="PTHR44653:SF2">
    <property type="entry name" value="DNAJ HOMOLOG SUBFAMILY C MEMBER 1"/>
    <property type="match status" value="1"/>
</dbReference>
<keyword evidence="2 11" id="KW-0812">Transmembrane</keyword>
<evidence type="ECO:0000256" key="2">
    <source>
        <dbReference type="ARBA" id="ARBA00022692"/>
    </source>
</evidence>
<name>A0AAE1LQP3_9NEOP</name>
<keyword evidence="8" id="KW-0539">Nucleus</keyword>
<evidence type="ECO:0000259" key="13">
    <source>
        <dbReference type="PROSITE" id="PS50076"/>
    </source>
</evidence>
<evidence type="ECO:0000313" key="16">
    <source>
        <dbReference type="Proteomes" id="UP001219518"/>
    </source>
</evidence>
<dbReference type="InterPro" id="IPR036869">
    <property type="entry name" value="J_dom_sf"/>
</dbReference>
<dbReference type="InterPro" id="IPR001623">
    <property type="entry name" value="DnaJ_domain"/>
</dbReference>
<comment type="caution">
    <text evidence="15">The sequence shown here is derived from an EMBL/GenBank/DDBJ whole genome shotgun (WGS) entry which is preliminary data.</text>
</comment>
<keyword evidence="7" id="KW-0143">Chaperone</keyword>
<reference evidence="15" key="1">
    <citation type="submission" date="2021-07" db="EMBL/GenBank/DDBJ databases">
        <authorList>
            <person name="Catto M.A."/>
            <person name="Jacobson A."/>
            <person name="Kennedy G."/>
            <person name="Labadie P."/>
            <person name="Hunt B.G."/>
            <person name="Srinivasan R."/>
        </authorList>
    </citation>
    <scope>NUCLEOTIDE SEQUENCE</scope>
    <source>
        <strain evidence="15">PL_HMW_Pooled</strain>
        <tissue evidence="15">Head</tissue>
    </source>
</reference>
<dbReference type="GO" id="GO:0005634">
    <property type="term" value="C:nucleus"/>
    <property type="evidence" value="ECO:0007669"/>
    <property type="project" value="UniProtKB-SubCell"/>
</dbReference>
<evidence type="ECO:0000256" key="7">
    <source>
        <dbReference type="ARBA" id="ARBA00023186"/>
    </source>
</evidence>
<dbReference type="Gene3D" id="1.10.287.110">
    <property type="entry name" value="DnaJ domain"/>
    <property type="match status" value="1"/>
</dbReference>
<dbReference type="PROSITE" id="PS00636">
    <property type="entry name" value="DNAJ_1"/>
    <property type="match status" value="1"/>
</dbReference>